<dbReference type="AlphaFoldDB" id="A0A443RY57"/>
<evidence type="ECO:0000313" key="2">
    <source>
        <dbReference type="EMBL" id="RWS20115.1"/>
    </source>
</evidence>
<dbReference type="VEuPathDB" id="VectorBase:LDEU011925"/>
<protein>
    <submittedName>
        <fullName evidence="2">Uncharacterized protein</fullName>
    </submittedName>
</protein>
<feature type="non-terminal residue" evidence="2">
    <location>
        <position position="247"/>
    </location>
</feature>
<feature type="region of interest" description="Disordered" evidence="1">
    <location>
        <begin position="1"/>
        <end position="65"/>
    </location>
</feature>
<evidence type="ECO:0000256" key="1">
    <source>
        <dbReference type="SAM" id="MobiDB-lite"/>
    </source>
</evidence>
<dbReference type="Proteomes" id="UP000288716">
    <property type="component" value="Unassembled WGS sequence"/>
</dbReference>
<dbReference type="PANTHER" id="PTHR33198">
    <property type="entry name" value="ANK_REP_REGION DOMAIN-CONTAINING PROTEIN-RELATED"/>
    <property type="match status" value="1"/>
</dbReference>
<organism evidence="2 3">
    <name type="scientific">Leptotrombidium deliense</name>
    <dbReference type="NCBI Taxonomy" id="299467"/>
    <lineage>
        <taxon>Eukaryota</taxon>
        <taxon>Metazoa</taxon>
        <taxon>Ecdysozoa</taxon>
        <taxon>Arthropoda</taxon>
        <taxon>Chelicerata</taxon>
        <taxon>Arachnida</taxon>
        <taxon>Acari</taxon>
        <taxon>Acariformes</taxon>
        <taxon>Trombidiformes</taxon>
        <taxon>Prostigmata</taxon>
        <taxon>Anystina</taxon>
        <taxon>Parasitengona</taxon>
        <taxon>Trombiculoidea</taxon>
        <taxon>Trombiculidae</taxon>
        <taxon>Leptotrombidium</taxon>
    </lineage>
</organism>
<evidence type="ECO:0000313" key="3">
    <source>
        <dbReference type="Proteomes" id="UP000288716"/>
    </source>
</evidence>
<name>A0A443RY57_9ACAR</name>
<dbReference type="PANTHER" id="PTHR33198:SF20">
    <property type="entry name" value="RETROTRANSPOSON GAG DOMAIN-CONTAINING PROTEIN"/>
    <property type="match status" value="1"/>
</dbReference>
<reference evidence="2 3" key="1">
    <citation type="journal article" date="2018" name="Gigascience">
        <title>Genomes of trombidid mites reveal novel predicted allergens and laterally-transferred genes associated with secondary metabolism.</title>
        <authorList>
            <person name="Dong X."/>
            <person name="Chaisiri K."/>
            <person name="Xia D."/>
            <person name="Armstrong S.D."/>
            <person name="Fang Y."/>
            <person name="Donnelly M.J."/>
            <person name="Kadowaki T."/>
            <person name="McGarry J.W."/>
            <person name="Darby A.C."/>
            <person name="Makepeace B.L."/>
        </authorList>
    </citation>
    <scope>NUCLEOTIDE SEQUENCE [LARGE SCALE GENOMIC DNA]</scope>
    <source>
        <strain evidence="2">UoL-UT</strain>
    </source>
</reference>
<gene>
    <name evidence="2" type="ORF">B4U80_06265</name>
</gene>
<keyword evidence="3" id="KW-1185">Reference proteome</keyword>
<comment type="caution">
    <text evidence="2">The sequence shown here is derived from an EMBL/GenBank/DDBJ whole genome shotgun (WGS) entry which is preliminary data.</text>
</comment>
<dbReference type="OrthoDB" id="6516227at2759"/>
<dbReference type="STRING" id="299467.A0A443RY57"/>
<sequence>MSWFAYPTPKKEEKPGPPSTSTSEDEELSNATPKEEKAFATVSKSNTEENQQPQNMDRIPVRPPQPIRFTGNVANEWERFLRDYEIFATACKLKNEDPEVQKAVFLSSAGTEATRIFTTLTVDSTEKYKLKAAKNAFAAEGEPFDTFLTDLRLLAKECNFDKLEDRLVRDRIVAGIHNSTLQANLLRKSNLTLKEAVDLCKANETSAAQVKVIAGDSERECLKMAANYSKRRNNINHRNPKYKEPNT</sequence>
<proteinExistence type="predicted"/>
<feature type="compositionally biased region" description="Polar residues" evidence="1">
    <location>
        <begin position="42"/>
        <end position="55"/>
    </location>
</feature>
<dbReference type="EMBL" id="NCKV01019887">
    <property type="protein sequence ID" value="RWS20115.1"/>
    <property type="molecule type" value="Genomic_DNA"/>
</dbReference>
<accession>A0A443RY57</accession>